<gene>
    <name evidence="9" type="ORF">SacazDRAFT_02028</name>
</gene>
<feature type="region of interest" description="Disordered" evidence="6">
    <location>
        <begin position="339"/>
        <end position="375"/>
    </location>
</feature>
<organism evidence="9 10">
    <name type="scientific">Saccharomonospora azurea NA-128</name>
    <dbReference type="NCBI Taxonomy" id="882081"/>
    <lineage>
        <taxon>Bacteria</taxon>
        <taxon>Bacillati</taxon>
        <taxon>Actinomycetota</taxon>
        <taxon>Actinomycetes</taxon>
        <taxon>Pseudonocardiales</taxon>
        <taxon>Pseudonocardiaceae</taxon>
        <taxon>Saccharomonospora</taxon>
    </lineage>
</organism>
<evidence type="ECO:0000256" key="2">
    <source>
        <dbReference type="ARBA" id="ARBA00022741"/>
    </source>
</evidence>
<evidence type="ECO:0000313" key="9">
    <source>
        <dbReference type="EMBL" id="EHY88943.1"/>
    </source>
</evidence>
<dbReference type="GO" id="GO:0004674">
    <property type="term" value="F:protein serine/threonine kinase activity"/>
    <property type="evidence" value="ECO:0007669"/>
    <property type="project" value="TreeGrafter"/>
</dbReference>
<keyword evidence="4 5" id="KW-0067">ATP-binding</keyword>
<dbReference type="InterPro" id="IPR017441">
    <property type="entry name" value="Protein_kinase_ATP_BS"/>
</dbReference>
<dbReference type="OrthoDB" id="9762169at2"/>
<keyword evidence="7" id="KW-1133">Transmembrane helix</keyword>
<keyword evidence="3 9" id="KW-0418">Kinase</keyword>
<dbReference type="Gene3D" id="3.30.200.20">
    <property type="entry name" value="Phosphorylase Kinase, domain 1"/>
    <property type="match status" value="1"/>
</dbReference>
<proteinExistence type="predicted"/>
<accession>H8GEJ8</accession>
<reference evidence="9 10" key="1">
    <citation type="journal article" date="2012" name="Stand. Genomic Sci.">
        <title>Genome sequence of the soil bacterium Saccharomonospora azurea type strain (NA-128(T)).</title>
        <authorList>
            <person name="Klenk H.P."/>
            <person name="Held B."/>
            <person name="Lucas S."/>
            <person name="Lapidus A."/>
            <person name="Copeland A."/>
            <person name="Hammon N."/>
            <person name="Pitluck S."/>
            <person name="Goodwin L.A."/>
            <person name="Han C."/>
            <person name="Tapia R."/>
            <person name="Brambilla E.M."/>
            <person name="Potter G."/>
            <person name="Land M."/>
            <person name="Ivanova N."/>
            <person name="Rohde M."/>
            <person name="Goker M."/>
            <person name="Detter J.C."/>
            <person name="Kyrpides N.C."/>
            <person name="Woyke T."/>
        </authorList>
    </citation>
    <scope>NUCLEOTIDE SEQUENCE [LARGE SCALE GENOMIC DNA]</scope>
    <source>
        <strain evidence="9 10">NA-128</strain>
    </source>
</reference>
<evidence type="ECO:0000256" key="6">
    <source>
        <dbReference type="SAM" id="MobiDB-lite"/>
    </source>
</evidence>
<keyword evidence="10" id="KW-1185">Reference proteome</keyword>
<keyword evidence="7" id="KW-0472">Membrane</keyword>
<evidence type="ECO:0000256" key="7">
    <source>
        <dbReference type="SAM" id="Phobius"/>
    </source>
</evidence>
<evidence type="ECO:0000256" key="4">
    <source>
        <dbReference type="ARBA" id="ARBA00022840"/>
    </source>
</evidence>
<dbReference type="InterPro" id="IPR008271">
    <property type="entry name" value="Ser/Thr_kinase_AS"/>
</dbReference>
<feature type="domain" description="Protein kinase" evidence="8">
    <location>
        <begin position="15"/>
        <end position="285"/>
    </location>
</feature>
<dbReference type="SUPFAM" id="SSF56112">
    <property type="entry name" value="Protein kinase-like (PK-like)"/>
    <property type="match status" value="1"/>
</dbReference>
<keyword evidence="2 5" id="KW-0547">Nucleotide-binding</keyword>
<name>H8GEJ8_9PSEU</name>
<feature type="compositionally biased region" description="Acidic residues" evidence="6">
    <location>
        <begin position="361"/>
        <end position="370"/>
    </location>
</feature>
<protein>
    <submittedName>
        <fullName evidence="9">Protein kinase family protein</fullName>
    </submittedName>
</protein>
<dbReference type="Proteomes" id="UP000004705">
    <property type="component" value="Chromosome"/>
</dbReference>
<dbReference type="InterPro" id="IPR000719">
    <property type="entry name" value="Prot_kinase_dom"/>
</dbReference>
<sequence>MTPLQPHDPRHVGPYRTLAALGGGGMGRVLLAAGPDGRPAAVKLVHDSLARKAVFRERFRREIAACRLVSGAYTAPVLGADPDAPTPWLATLYVPGPSLQQVVTDGGPLPAASVHRLAVGLATALADIHRAGLVHRDLKPSNVLLAHDGPRVIDFGIARAVEDDVELTGTDSVIGSPEYMSPEQAHGHALTAATDLFSLGTVLVFAATGTNPFAGSSAVQALYNVVHAEPDLRGVPEPLRDVVAACLARAPERRPTPEELLDRLVDIAAVEPGTAPWPYGVHERISTLEAQADRILTTPPAEATPTRARRRLLVGVAAVLAVTGVLTTIGLAGGDRTLAGHASPGEGPAPRALPADGSADGTDEEPEDVDPLSRAGLRSIDPCKVLADESDLVPQIGVHLSACTYEHDDGRWFALTLGDHVPGDPDPSDEVQDDTLDGLWLVVDEGGEGRCEVGAILDDQDITVSVDVDPGVGDVVDKPCTAAHERLATALDVIQADAPEPDPLPGSFATTDPCALIETSEVEDVFSTTPTVTPAGLHSCEWDVGGVLTLDLGNEVDPAKLPDTWTKDELGEHTVYRQTDAGTANPPCALSWAHLTNDDSLTQVVRLRYRPHGSTTVDACEAARSVATLVLERLPQP</sequence>
<feature type="transmembrane region" description="Helical" evidence="7">
    <location>
        <begin position="312"/>
        <end position="333"/>
    </location>
</feature>
<dbReference type="Gene3D" id="1.10.510.10">
    <property type="entry name" value="Transferase(Phosphotransferase) domain 1"/>
    <property type="match status" value="1"/>
</dbReference>
<dbReference type="GO" id="GO:0005524">
    <property type="term" value="F:ATP binding"/>
    <property type="evidence" value="ECO:0007669"/>
    <property type="project" value="UniProtKB-UniRule"/>
</dbReference>
<dbReference type="SMART" id="SM00220">
    <property type="entry name" value="S_TKc"/>
    <property type="match status" value="1"/>
</dbReference>
<dbReference type="PANTHER" id="PTHR43289">
    <property type="entry name" value="MITOGEN-ACTIVATED PROTEIN KINASE KINASE KINASE 20-RELATED"/>
    <property type="match status" value="1"/>
</dbReference>
<evidence type="ECO:0000259" key="8">
    <source>
        <dbReference type="PROSITE" id="PS50011"/>
    </source>
</evidence>
<dbReference type="InterPro" id="IPR011009">
    <property type="entry name" value="Kinase-like_dom_sf"/>
</dbReference>
<dbReference type="PANTHER" id="PTHR43289:SF34">
    <property type="entry name" value="SERINE_THREONINE-PROTEIN KINASE YBDM-RELATED"/>
    <property type="match status" value="1"/>
</dbReference>
<dbReference type="PROSITE" id="PS50011">
    <property type="entry name" value="PROTEIN_KINASE_DOM"/>
    <property type="match status" value="1"/>
</dbReference>
<keyword evidence="7" id="KW-0812">Transmembrane</keyword>
<evidence type="ECO:0000256" key="3">
    <source>
        <dbReference type="ARBA" id="ARBA00022777"/>
    </source>
</evidence>
<feature type="binding site" evidence="5">
    <location>
        <position position="52"/>
    </location>
    <ligand>
        <name>ATP</name>
        <dbReference type="ChEBI" id="CHEBI:30616"/>
    </ligand>
</feature>
<evidence type="ECO:0000256" key="1">
    <source>
        <dbReference type="ARBA" id="ARBA00022679"/>
    </source>
</evidence>
<dbReference type="PROSITE" id="PS00107">
    <property type="entry name" value="PROTEIN_KINASE_ATP"/>
    <property type="match status" value="1"/>
</dbReference>
<dbReference type="RefSeq" id="WP_005441087.1">
    <property type="nucleotide sequence ID" value="NZ_CM001466.1"/>
</dbReference>
<dbReference type="Pfam" id="PF00069">
    <property type="entry name" value="Pkinase"/>
    <property type="match status" value="1"/>
</dbReference>
<evidence type="ECO:0000313" key="10">
    <source>
        <dbReference type="Proteomes" id="UP000004705"/>
    </source>
</evidence>
<keyword evidence="1" id="KW-0808">Transferase</keyword>
<evidence type="ECO:0000256" key="5">
    <source>
        <dbReference type="PROSITE-ProRule" id="PRU10141"/>
    </source>
</evidence>
<dbReference type="PROSITE" id="PS00108">
    <property type="entry name" value="PROTEIN_KINASE_ST"/>
    <property type="match status" value="1"/>
</dbReference>
<dbReference type="CDD" id="cd14014">
    <property type="entry name" value="STKc_PknB_like"/>
    <property type="match status" value="1"/>
</dbReference>
<dbReference type="AlphaFoldDB" id="H8GEJ8"/>
<dbReference type="HOGENOM" id="CLU_428181_0_0_11"/>
<dbReference type="EMBL" id="CM001466">
    <property type="protein sequence ID" value="EHY88943.1"/>
    <property type="molecule type" value="Genomic_DNA"/>
</dbReference>